<dbReference type="Proteomes" id="UP000424805">
    <property type="component" value="Unassembled WGS sequence"/>
</dbReference>
<proteinExistence type="predicted"/>
<evidence type="ECO:0000313" key="2">
    <source>
        <dbReference type="Proteomes" id="UP000424805"/>
    </source>
</evidence>
<evidence type="ECO:0000313" key="1">
    <source>
        <dbReference type="EMBL" id="KAA4630738.1"/>
    </source>
</evidence>
<name>A0A7J4Y4P2_BACOV</name>
<protein>
    <submittedName>
        <fullName evidence="1">Uncharacterized protein</fullName>
    </submittedName>
</protein>
<reference evidence="1 2" key="1">
    <citation type="journal article" date="2019" name="Nat. Med.">
        <title>A library of human gut bacterial isolates paired with longitudinal multiomics data enables mechanistic microbiome research.</title>
        <authorList>
            <person name="Poyet M."/>
            <person name="Groussin M."/>
            <person name="Gibbons S.M."/>
            <person name="Avila-Pacheco J."/>
            <person name="Jiang X."/>
            <person name="Kearney S.M."/>
            <person name="Perrotta A.R."/>
            <person name="Berdy B."/>
            <person name="Zhao S."/>
            <person name="Lieberman T.D."/>
            <person name="Swanson P.K."/>
            <person name="Smith M."/>
            <person name="Roesemann S."/>
            <person name="Alexander J.E."/>
            <person name="Rich S.A."/>
            <person name="Livny J."/>
            <person name="Vlamakis H."/>
            <person name="Clish C."/>
            <person name="Bullock K."/>
            <person name="Deik A."/>
            <person name="Scott J."/>
            <person name="Pierce K.A."/>
            <person name="Xavier R.J."/>
            <person name="Alm E.J."/>
        </authorList>
    </citation>
    <scope>NUCLEOTIDE SEQUENCE [LARGE SCALE GENOMIC DNA]</scope>
    <source>
        <strain evidence="1 2">BIOML-A15</strain>
    </source>
</reference>
<comment type="caution">
    <text evidence="1">The sequence shown here is derived from an EMBL/GenBank/DDBJ whole genome shotgun (WGS) entry which is preliminary data.</text>
</comment>
<sequence length="94" mass="11278">MNVSGFTYKQRELEHASHPAMKTIRELIDMTGNIPSPVLWEMIATNRDHICSDFKTDRDVRMFLTLYFWRYLCYYANIDFYSGLDKTEEVLKER</sequence>
<dbReference type="AlphaFoldDB" id="A0A7J4Y4P2"/>
<accession>A0A7J4Y4P2</accession>
<organism evidence="1 2">
    <name type="scientific">Bacteroides ovatus</name>
    <dbReference type="NCBI Taxonomy" id="28116"/>
    <lineage>
        <taxon>Bacteria</taxon>
        <taxon>Pseudomonadati</taxon>
        <taxon>Bacteroidota</taxon>
        <taxon>Bacteroidia</taxon>
        <taxon>Bacteroidales</taxon>
        <taxon>Bacteroidaceae</taxon>
        <taxon>Bacteroides</taxon>
    </lineage>
</organism>
<gene>
    <name evidence="1" type="ORF">F3B90_02620</name>
</gene>
<dbReference type="EMBL" id="VWFP01000001">
    <property type="protein sequence ID" value="KAA4630738.1"/>
    <property type="molecule type" value="Genomic_DNA"/>
</dbReference>